<dbReference type="GO" id="GO:0042450">
    <property type="term" value="P:L-arginine biosynthetic process via ornithine"/>
    <property type="evidence" value="ECO:0007669"/>
    <property type="project" value="InterPro"/>
</dbReference>
<dbReference type="Pfam" id="PF14698">
    <property type="entry name" value="ASL_C2"/>
    <property type="match status" value="1"/>
</dbReference>
<keyword evidence="4 6" id="KW-0456">Lyase</keyword>
<dbReference type="PANTHER" id="PTHR43814">
    <property type="entry name" value="ARGININOSUCCINATE LYASE"/>
    <property type="match status" value="1"/>
</dbReference>
<dbReference type="SUPFAM" id="SSF48557">
    <property type="entry name" value="L-aspartase-like"/>
    <property type="match status" value="1"/>
</dbReference>
<dbReference type="InterPro" id="IPR008948">
    <property type="entry name" value="L-Aspartase-like"/>
</dbReference>
<dbReference type="EC" id="4.3.2.1" evidence="1"/>
<keyword evidence="3" id="KW-0028">Amino-acid biosynthesis</keyword>
<sequence length="160" mass="17170">LTGDLVTVLTVLKGLPSAYDKDLQEDKEPLFDAADTLELALPVAAGAVATARFRHDRMRAALDDAMLATDAADYLVARGVPFREAHHVIGRLVREAEQRGVALSALPLDILLAAHPACGSDILQVFDMDRSAAQRRVPGATAPGAVREQIIRARQCLGEH</sequence>
<dbReference type="EMBL" id="PGTN01000739">
    <property type="protein sequence ID" value="PJF45802.1"/>
    <property type="molecule type" value="Genomic_DNA"/>
</dbReference>
<comment type="caution">
    <text evidence="6">The sequence shown here is derived from an EMBL/GenBank/DDBJ whole genome shotgun (WGS) entry which is preliminary data.</text>
</comment>
<accession>A0A2M8Q7N9</accession>
<dbReference type="InterPro" id="IPR009049">
    <property type="entry name" value="Argininosuccinate_lyase"/>
</dbReference>
<evidence type="ECO:0000256" key="1">
    <source>
        <dbReference type="ARBA" id="ARBA00012338"/>
    </source>
</evidence>
<dbReference type="InterPro" id="IPR029419">
    <property type="entry name" value="Arg_succ_lyase_C"/>
</dbReference>
<feature type="domain" description="Argininosuccinate lyase C-terminal" evidence="5">
    <location>
        <begin position="66"/>
        <end position="131"/>
    </location>
</feature>
<feature type="non-terminal residue" evidence="6">
    <location>
        <position position="1"/>
    </location>
</feature>
<evidence type="ECO:0000256" key="3">
    <source>
        <dbReference type="ARBA" id="ARBA00022605"/>
    </source>
</evidence>
<dbReference type="Gene3D" id="1.20.200.10">
    <property type="entry name" value="Fumarase/aspartase (Central domain)"/>
    <property type="match status" value="1"/>
</dbReference>
<dbReference type="PANTHER" id="PTHR43814:SF1">
    <property type="entry name" value="ARGININOSUCCINATE LYASE"/>
    <property type="match status" value="1"/>
</dbReference>
<dbReference type="GO" id="GO:0005829">
    <property type="term" value="C:cytosol"/>
    <property type="evidence" value="ECO:0007669"/>
    <property type="project" value="TreeGrafter"/>
</dbReference>
<evidence type="ECO:0000259" key="5">
    <source>
        <dbReference type="Pfam" id="PF14698"/>
    </source>
</evidence>
<dbReference type="GO" id="GO:0004056">
    <property type="term" value="F:argininosuccinate lyase activity"/>
    <property type="evidence" value="ECO:0007669"/>
    <property type="project" value="UniProtKB-EC"/>
</dbReference>
<dbReference type="Gene3D" id="1.10.40.30">
    <property type="entry name" value="Fumarase/aspartase (C-terminal domain)"/>
    <property type="match status" value="1"/>
</dbReference>
<gene>
    <name evidence="6" type="ORF">CUN48_17040</name>
</gene>
<protein>
    <recommendedName>
        <fullName evidence="1">argininosuccinate lyase</fullName>
        <ecNumber evidence="1">4.3.2.1</ecNumber>
    </recommendedName>
</protein>
<evidence type="ECO:0000256" key="4">
    <source>
        <dbReference type="ARBA" id="ARBA00023239"/>
    </source>
</evidence>
<proteinExistence type="predicted"/>
<dbReference type="Proteomes" id="UP000230790">
    <property type="component" value="Unassembled WGS sequence"/>
</dbReference>
<dbReference type="AlphaFoldDB" id="A0A2M8Q7N9"/>
<reference evidence="6 7" key="1">
    <citation type="submission" date="2017-11" db="EMBL/GenBank/DDBJ databases">
        <title>Evolution of Phototrophy in the Chloroflexi Phylum Driven by Horizontal Gene Transfer.</title>
        <authorList>
            <person name="Ward L.M."/>
            <person name="Hemp J."/>
            <person name="Shih P.M."/>
            <person name="Mcglynn S.E."/>
            <person name="Fischer W."/>
        </authorList>
    </citation>
    <scope>NUCLEOTIDE SEQUENCE [LARGE SCALE GENOMIC DNA]</scope>
    <source>
        <strain evidence="6">JP3_7</strain>
    </source>
</reference>
<evidence type="ECO:0000313" key="6">
    <source>
        <dbReference type="EMBL" id="PJF45802.1"/>
    </source>
</evidence>
<evidence type="ECO:0000256" key="2">
    <source>
        <dbReference type="ARBA" id="ARBA00022571"/>
    </source>
</evidence>
<evidence type="ECO:0000313" key="7">
    <source>
        <dbReference type="Proteomes" id="UP000230790"/>
    </source>
</evidence>
<organism evidence="6 7">
    <name type="scientific">Candidatus Thermofonsia Clade 3 bacterium</name>
    <dbReference type="NCBI Taxonomy" id="2364212"/>
    <lineage>
        <taxon>Bacteria</taxon>
        <taxon>Bacillati</taxon>
        <taxon>Chloroflexota</taxon>
        <taxon>Candidatus Thermofontia</taxon>
        <taxon>Candidatus Thermofonsia Clade 3</taxon>
    </lineage>
</organism>
<keyword evidence="2" id="KW-0055">Arginine biosynthesis</keyword>
<dbReference type="FunFam" id="1.10.40.30:FF:000001">
    <property type="entry name" value="Argininosuccinate lyase"/>
    <property type="match status" value="1"/>
</dbReference>
<name>A0A2M8Q7N9_9CHLR</name>